<dbReference type="EMBL" id="QUTG01002959">
    <property type="protein sequence ID" value="RHY93924.1"/>
    <property type="molecule type" value="Genomic_DNA"/>
</dbReference>
<evidence type="ECO:0008006" key="3">
    <source>
        <dbReference type="Google" id="ProtNLM"/>
    </source>
</evidence>
<dbReference type="Gene3D" id="1.10.10.60">
    <property type="entry name" value="Homeodomain-like"/>
    <property type="match status" value="1"/>
</dbReference>
<evidence type="ECO:0000313" key="1">
    <source>
        <dbReference type="EMBL" id="RHY93924.1"/>
    </source>
</evidence>
<dbReference type="AlphaFoldDB" id="A0A418DFV0"/>
<accession>A0A418DFV0</accession>
<evidence type="ECO:0000313" key="2">
    <source>
        <dbReference type="Proteomes" id="UP000285712"/>
    </source>
</evidence>
<protein>
    <recommendedName>
        <fullName evidence="3">DDE-1 domain-containing protein</fullName>
    </recommendedName>
</protein>
<sequence length="267" mass="30514">MRTFENMPQCKQQGKRLSIHEKNLIRAYYAFHVPIKTTAVQQWVTEQFGHTLHITTIRRILRDTRKIETNNIQEESAKGREALVGTKRNAKRTSLSGQGAKESISFKNELLSFMKVVRREKHILTVPSVISARAMLHQIADDRNGAIRTGFAGVFWKKYHDYPLYDILNAEIRKSSRMDKTQEYSDRITAELTCRADGDKLPILLIVHGKPGGLIDQTGLGTYPSGHYYDVQESGRMESRIWDTYLDMLPPYIDGPTVILSDNVNCS</sequence>
<gene>
    <name evidence="1" type="ORF">DYB35_002354</name>
</gene>
<dbReference type="Proteomes" id="UP000285712">
    <property type="component" value="Unassembled WGS sequence"/>
</dbReference>
<name>A0A418DFV0_APHAT</name>
<organism evidence="1 2">
    <name type="scientific">Aphanomyces astaci</name>
    <name type="common">Crayfish plague agent</name>
    <dbReference type="NCBI Taxonomy" id="112090"/>
    <lineage>
        <taxon>Eukaryota</taxon>
        <taxon>Sar</taxon>
        <taxon>Stramenopiles</taxon>
        <taxon>Oomycota</taxon>
        <taxon>Saprolegniomycetes</taxon>
        <taxon>Saprolegniales</taxon>
        <taxon>Verrucalvaceae</taxon>
        <taxon>Aphanomyces</taxon>
    </lineage>
</organism>
<reference evidence="1 2" key="1">
    <citation type="submission" date="2018-08" db="EMBL/GenBank/DDBJ databases">
        <title>Aphanomyces genome sequencing and annotation.</title>
        <authorList>
            <person name="Minardi D."/>
            <person name="Oidtmann B."/>
            <person name="Van Der Giezen M."/>
            <person name="Studholme D.J."/>
        </authorList>
    </citation>
    <scope>NUCLEOTIDE SEQUENCE [LARGE SCALE GENOMIC DNA]</scope>
    <source>
        <strain evidence="1 2">Sv</strain>
    </source>
</reference>
<proteinExistence type="predicted"/>
<comment type="caution">
    <text evidence="1">The sequence shown here is derived from an EMBL/GenBank/DDBJ whole genome shotgun (WGS) entry which is preliminary data.</text>
</comment>
<dbReference type="VEuPathDB" id="FungiDB:H257_07736"/>